<feature type="compositionally biased region" description="Basic and acidic residues" evidence="1">
    <location>
        <begin position="21"/>
        <end position="32"/>
    </location>
</feature>
<dbReference type="EMBL" id="JARBDR010000440">
    <property type="protein sequence ID" value="KAJ8312265.1"/>
    <property type="molecule type" value="Genomic_DNA"/>
</dbReference>
<feature type="region of interest" description="Disordered" evidence="1">
    <location>
        <begin position="20"/>
        <end position="103"/>
    </location>
</feature>
<evidence type="ECO:0000256" key="1">
    <source>
        <dbReference type="SAM" id="MobiDB-lite"/>
    </source>
</evidence>
<keyword evidence="3" id="KW-1185">Reference proteome</keyword>
<dbReference type="Proteomes" id="UP001217089">
    <property type="component" value="Unassembled WGS sequence"/>
</dbReference>
<feature type="compositionally biased region" description="Basic and acidic residues" evidence="1">
    <location>
        <begin position="86"/>
        <end position="102"/>
    </location>
</feature>
<name>A0ABQ9F7K6_TEGGR</name>
<organism evidence="2 3">
    <name type="scientific">Tegillarca granosa</name>
    <name type="common">Malaysian cockle</name>
    <name type="synonym">Anadara granosa</name>
    <dbReference type="NCBI Taxonomy" id="220873"/>
    <lineage>
        <taxon>Eukaryota</taxon>
        <taxon>Metazoa</taxon>
        <taxon>Spiralia</taxon>
        <taxon>Lophotrochozoa</taxon>
        <taxon>Mollusca</taxon>
        <taxon>Bivalvia</taxon>
        <taxon>Autobranchia</taxon>
        <taxon>Pteriomorphia</taxon>
        <taxon>Arcoida</taxon>
        <taxon>Arcoidea</taxon>
        <taxon>Arcidae</taxon>
        <taxon>Tegillarca</taxon>
    </lineage>
</organism>
<evidence type="ECO:0000313" key="2">
    <source>
        <dbReference type="EMBL" id="KAJ8312265.1"/>
    </source>
</evidence>
<feature type="compositionally biased region" description="Basic residues" evidence="1">
    <location>
        <begin position="73"/>
        <end position="84"/>
    </location>
</feature>
<gene>
    <name evidence="2" type="ORF">KUTeg_009638</name>
</gene>
<proteinExistence type="predicted"/>
<evidence type="ECO:0000313" key="3">
    <source>
        <dbReference type="Proteomes" id="UP001217089"/>
    </source>
</evidence>
<accession>A0ABQ9F7K6</accession>
<feature type="compositionally biased region" description="Basic and acidic residues" evidence="1">
    <location>
        <begin position="58"/>
        <end position="72"/>
    </location>
</feature>
<comment type="caution">
    <text evidence="2">The sequence shown here is derived from an EMBL/GenBank/DDBJ whole genome shotgun (WGS) entry which is preliminary data.</text>
</comment>
<sequence length="209" mass="25537">MTKLELKKWYQERKLSKERKLRRESYHRCKERHDRKRNTALSETKEALWKRKQRQRKKEKEKSRRKSTLDRVHKYRAKQVKQRFRNQSDTERDFKHKMEKSRSINKLRKSLPQTPKRRSAVLQAYLEYKSPTAKTVRKNMFHETQVDGVGSSDEHPNIITEHLFLISPDLNHDHNFSQYTQLQVAEYLRSINYECSRHVFKQNLVKENN</sequence>
<reference evidence="2 3" key="1">
    <citation type="submission" date="2022-12" db="EMBL/GenBank/DDBJ databases">
        <title>Chromosome-level genome of Tegillarca granosa.</title>
        <authorList>
            <person name="Kim J."/>
        </authorList>
    </citation>
    <scope>NUCLEOTIDE SEQUENCE [LARGE SCALE GENOMIC DNA]</scope>
    <source>
        <strain evidence="2">Teg-2019</strain>
        <tissue evidence="2">Adductor muscle</tissue>
    </source>
</reference>
<protein>
    <submittedName>
        <fullName evidence="2">Uncharacterized protein</fullName>
    </submittedName>
</protein>